<dbReference type="SUPFAM" id="SSF51735">
    <property type="entry name" value="NAD(P)-binding Rossmann-fold domains"/>
    <property type="match status" value="1"/>
</dbReference>
<dbReference type="Gene3D" id="1.10.1040.10">
    <property type="entry name" value="N-(1-d-carboxylethyl)-l-norvaline Dehydrogenase, domain 2"/>
    <property type="match status" value="2"/>
</dbReference>
<dbReference type="PANTHER" id="PTHR48075:SF5">
    <property type="entry name" value="3-HYDROXYBUTYRYL-COA DEHYDROGENASE"/>
    <property type="match status" value="1"/>
</dbReference>
<evidence type="ECO:0000259" key="3">
    <source>
        <dbReference type="Pfam" id="PF01796"/>
    </source>
</evidence>
<evidence type="ECO:0000313" key="6">
    <source>
        <dbReference type="EMBL" id="ABL88595.1"/>
    </source>
</evidence>
<gene>
    <name evidence="6" type="ordered locus">Pisl_1438</name>
</gene>
<dbReference type="GeneID" id="4617140"/>
<dbReference type="KEGG" id="pis:Pisl_1438"/>
<feature type="domain" description="3-hydroxyacyl-CoA dehydrogenase C-terminal" evidence="2">
    <location>
        <begin position="188"/>
        <end position="282"/>
    </location>
</feature>
<dbReference type="InterPro" id="IPR013328">
    <property type="entry name" value="6PGD_dom2"/>
</dbReference>
<accession>A1RUG3</accession>
<dbReference type="SUPFAM" id="SSF48179">
    <property type="entry name" value="6-phosphogluconate dehydrogenase C-terminal domain-like"/>
    <property type="match status" value="2"/>
</dbReference>
<evidence type="ECO:0000256" key="1">
    <source>
        <dbReference type="ARBA" id="ARBA00023002"/>
    </source>
</evidence>
<dbReference type="GO" id="GO:0008692">
    <property type="term" value="F:3-hydroxybutyryl-CoA epimerase activity"/>
    <property type="evidence" value="ECO:0007669"/>
    <property type="project" value="UniProtKB-EC"/>
</dbReference>
<dbReference type="Pfam" id="PF01796">
    <property type="entry name" value="OB_ChsH2_C"/>
    <property type="match status" value="1"/>
</dbReference>
<dbReference type="Proteomes" id="UP000002595">
    <property type="component" value="Chromosome"/>
</dbReference>
<organism evidence="6 7">
    <name type="scientific">Pyrobaculum islandicum (strain DSM 4184 / JCM 9189 / GEO3)</name>
    <dbReference type="NCBI Taxonomy" id="384616"/>
    <lineage>
        <taxon>Archaea</taxon>
        <taxon>Thermoproteota</taxon>
        <taxon>Thermoprotei</taxon>
        <taxon>Thermoproteales</taxon>
        <taxon>Thermoproteaceae</taxon>
        <taxon>Pyrobaculum</taxon>
    </lineage>
</organism>
<dbReference type="InterPro" id="IPR006176">
    <property type="entry name" value="3-OHacyl-CoA_DH_NAD-bd"/>
</dbReference>
<dbReference type="InterPro" id="IPR002878">
    <property type="entry name" value="ChsH2_C"/>
</dbReference>
<dbReference type="Pfam" id="PF02737">
    <property type="entry name" value="3HCDH_N"/>
    <property type="match status" value="1"/>
</dbReference>
<feature type="domain" description="ChsH2 rubredoxin-like zinc ribbon" evidence="5">
    <location>
        <begin position="462"/>
        <end position="497"/>
    </location>
</feature>
<keyword evidence="6" id="KW-0413">Isomerase</keyword>
<proteinExistence type="predicted"/>
<dbReference type="GO" id="GO:0070403">
    <property type="term" value="F:NAD+ binding"/>
    <property type="evidence" value="ECO:0007669"/>
    <property type="project" value="InterPro"/>
</dbReference>
<dbReference type="GO" id="GO:0006631">
    <property type="term" value="P:fatty acid metabolic process"/>
    <property type="evidence" value="ECO:0007669"/>
    <property type="project" value="InterPro"/>
</dbReference>
<protein>
    <submittedName>
        <fullName evidence="6">3-hydroxybutyryl-CoA epimerase</fullName>
        <ecNumber evidence="6">5.1.2.3</ecNumber>
    </submittedName>
</protein>
<dbReference type="InterPro" id="IPR036291">
    <property type="entry name" value="NAD(P)-bd_dom_sf"/>
</dbReference>
<dbReference type="FunFam" id="3.40.50.720:FF:000009">
    <property type="entry name" value="Fatty oxidation complex, alpha subunit"/>
    <property type="match status" value="1"/>
</dbReference>
<feature type="domain" description="3-hydroxyacyl-CoA dehydrogenase C-terminal" evidence="2">
    <location>
        <begin position="306"/>
        <end position="395"/>
    </location>
</feature>
<dbReference type="InterPro" id="IPR022002">
    <property type="entry name" value="ChsH2_Znr"/>
</dbReference>
<dbReference type="SUPFAM" id="SSF50249">
    <property type="entry name" value="Nucleic acid-binding proteins"/>
    <property type="match status" value="1"/>
</dbReference>
<dbReference type="Gene3D" id="3.40.50.720">
    <property type="entry name" value="NAD(P)-binding Rossmann-like Domain"/>
    <property type="match status" value="1"/>
</dbReference>
<dbReference type="RefSeq" id="WP_011763170.1">
    <property type="nucleotide sequence ID" value="NC_008701.1"/>
</dbReference>
<evidence type="ECO:0000313" key="7">
    <source>
        <dbReference type="Proteomes" id="UP000002595"/>
    </source>
</evidence>
<dbReference type="EC" id="5.1.2.3" evidence="6"/>
<dbReference type="Pfam" id="PF12172">
    <property type="entry name" value="zf-ChsH2"/>
    <property type="match status" value="1"/>
</dbReference>
<dbReference type="eggNOG" id="arCOG00249">
    <property type="taxonomic scope" value="Archaea"/>
</dbReference>
<feature type="domain" description="3-hydroxyacyl-CoA dehydrogenase NAD binding" evidence="4">
    <location>
        <begin position="4"/>
        <end position="185"/>
    </location>
</feature>
<dbReference type="PANTHER" id="PTHR48075">
    <property type="entry name" value="3-HYDROXYACYL-COA DEHYDROGENASE FAMILY PROTEIN"/>
    <property type="match status" value="1"/>
</dbReference>
<dbReference type="EMBL" id="CP000504">
    <property type="protein sequence ID" value="ABL88595.1"/>
    <property type="molecule type" value="Genomic_DNA"/>
</dbReference>
<dbReference type="GO" id="GO:0016616">
    <property type="term" value="F:oxidoreductase activity, acting on the CH-OH group of donors, NAD or NADP as acceptor"/>
    <property type="evidence" value="ECO:0007669"/>
    <property type="project" value="InterPro"/>
</dbReference>
<dbReference type="eggNOG" id="arCOG01283">
    <property type="taxonomic scope" value="Archaea"/>
</dbReference>
<dbReference type="InterPro" id="IPR012340">
    <property type="entry name" value="NA-bd_OB-fold"/>
</dbReference>
<dbReference type="STRING" id="384616.Pisl_1438"/>
<sequence length="576" mass="64258">MPRVAVIGAGTMGHGIAELFALAGYEVNLVDISQDILNKALRNIEDSLKKVKERGRLKEDVATVLSRIRPVVGDVCSAVVGVELMVEAVVEDIEVKKRVFAEADRCAPPEAILATNTSSLPITEIAEAVKPERRTKVVGMHFFNPPVLMPLVEVIKGQYTSDETVKRVVDYVKKLGKEPVVVNRDVPGFIVNRILARVNEAACWLVARGLSTPEVIDAVAIYKVGLPMGVFLLMDFVGLDVVCFVAEAMKKRGFKSHPCPLILEKCQQKKYGVKSGEGFYKYPAPGKFQWPEVPKSAGDRIDIAYILAPAINEAAYLLREGIATREDIDKAVRLGLNWPKGPLEYADEIGIDTIVKTLEEWVKMGFKELAPDPLLVQMVKEGRVGRKSGEGFYKYAKSVISAVTETLEKLYGEPLKQLESLITVTGLPVYKDPRSGALLWVDVRELRLRFTLSVNRLEKFVEGLQKGKLMYTQCKRCGTKYFPPQVDCPKCKTSDMEWRETSTEGELITWTVINVKPASFSHHKDYVVGIVKMPDGFNITAWIDADPKTLKPGMKMKLVVDRRPGENYITYWFTSS</sequence>
<evidence type="ECO:0000259" key="5">
    <source>
        <dbReference type="Pfam" id="PF12172"/>
    </source>
</evidence>
<feature type="domain" description="ChsH2 C-terminal OB-fold" evidence="3">
    <location>
        <begin position="498"/>
        <end position="560"/>
    </location>
</feature>
<keyword evidence="1" id="KW-0560">Oxidoreductase</keyword>
<dbReference type="OrthoDB" id="39812at2157"/>
<dbReference type="Pfam" id="PF00725">
    <property type="entry name" value="3HCDH"/>
    <property type="match status" value="2"/>
</dbReference>
<dbReference type="Gene3D" id="6.10.30.10">
    <property type="match status" value="1"/>
</dbReference>
<reference evidence="6" key="1">
    <citation type="submission" date="2006-12" db="EMBL/GenBank/DDBJ databases">
        <title>Complete sequence of Pyrobaculum islandicum DSM 4184.</title>
        <authorList>
            <person name="Copeland A."/>
            <person name="Lucas S."/>
            <person name="Lapidus A."/>
            <person name="Barry K."/>
            <person name="Detter J.C."/>
            <person name="Glavina del Rio T."/>
            <person name="Dalin E."/>
            <person name="Tice H."/>
            <person name="Pitluck S."/>
            <person name="Meincke L."/>
            <person name="Brettin T."/>
            <person name="Bruce D."/>
            <person name="Han C."/>
            <person name="Tapia R."/>
            <person name="Gilna P."/>
            <person name="Schmutz J."/>
            <person name="Larimer F."/>
            <person name="Land M."/>
            <person name="Hauser L."/>
            <person name="Kyrpides N."/>
            <person name="Mikhailova N."/>
            <person name="Cozen A.E."/>
            <person name="Fitz-Gibbon S.T."/>
            <person name="House C.H."/>
            <person name="Saltikov C."/>
            <person name="Lowe T."/>
            <person name="Richardson P."/>
        </authorList>
    </citation>
    <scope>NUCLEOTIDE SEQUENCE [LARGE SCALE GENOMIC DNA]</scope>
    <source>
        <strain evidence="6">DSM 4184</strain>
    </source>
</reference>
<dbReference type="InterPro" id="IPR008927">
    <property type="entry name" value="6-PGluconate_DH-like_C_sf"/>
</dbReference>
<dbReference type="AlphaFoldDB" id="A1RUG3"/>
<name>A1RUG3_PYRIL</name>
<evidence type="ECO:0000259" key="4">
    <source>
        <dbReference type="Pfam" id="PF02737"/>
    </source>
</evidence>
<keyword evidence="7" id="KW-1185">Reference proteome</keyword>
<evidence type="ECO:0000259" key="2">
    <source>
        <dbReference type="Pfam" id="PF00725"/>
    </source>
</evidence>
<dbReference type="HOGENOM" id="CLU_009834_2_0_2"/>
<dbReference type="InterPro" id="IPR006108">
    <property type="entry name" value="3HC_DH_C"/>
</dbReference>